<dbReference type="EMBL" id="BNCK01000001">
    <property type="protein sequence ID" value="GHF78334.1"/>
    <property type="molecule type" value="Genomic_DNA"/>
</dbReference>
<proteinExistence type="predicted"/>
<feature type="transmembrane region" description="Helical" evidence="1">
    <location>
        <begin position="131"/>
        <end position="152"/>
    </location>
</feature>
<accession>A0A919EGW2</accession>
<gene>
    <name evidence="2" type="ORF">GCM10017161_01730</name>
</gene>
<protein>
    <submittedName>
        <fullName evidence="2">Uncharacterized protein</fullName>
    </submittedName>
</protein>
<keyword evidence="1" id="KW-1133">Transmembrane helix</keyword>
<keyword evidence="1" id="KW-0472">Membrane</keyword>
<comment type="caution">
    <text evidence="2">The sequence shown here is derived from an EMBL/GenBank/DDBJ whole genome shotgun (WGS) entry which is preliminary data.</text>
</comment>
<dbReference type="AlphaFoldDB" id="A0A919EGW2"/>
<feature type="transmembrane region" description="Helical" evidence="1">
    <location>
        <begin position="56"/>
        <end position="78"/>
    </location>
</feature>
<reference evidence="2" key="1">
    <citation type="journal article" date="2014" name="Int. J. Syst. Evol. Microbiol.">
        <title>Complete genome sequence of Corynebacterium casei LMG S-19264T (=DSM 44701T), isolated from a smear-ripened cheese.</title>
        <authorList>
            <consortium name="US DOE Joint Genome Institute (JGI-PGF)"/>
            <person name="Walter F."/>
            <person name="Albersmeier A."/>
            <person name="Kalinowski J."/>
            <person name="Ruckert C."/>
        </authorList>
    </citation>
    <scope>NUCLEOTIDE SEQUENCE</scope>
    <source>
        <strain evidence="2">KCTC 42731</strain>
    </source>
</reference>
<feature type="transmembrane region" description="Helical" evidence="1">
    <location>
        <begin position="22"/>
        <end position="44"/>
    </location>
</feature>
<dbReference type="RefSeq" id="WP_189766834.1">
    <property type="nucleotide sequence ID" value="NZ_BNCK01000001.1"/>
</dbReference>
<reference evidence="2" key="2">
    <citation type="submission" date="2020-09" db="EMBL/GenBank/DDBJ databases">
        <authorList>
            <person name="Sun Q."/>
            <person name="Kim S."/>
        </authorList>
    </citation>
    <scope>NUCLEOTIDE SEQUENCE</scope>
    <source>
        <strain evidence="2">KCTC 42731</strain>
    </source>
</reference>
<sequence>MDSNTLSLSYTHQPLGIYLLKANFYCFLIIISFTWLTLTLFPMLDKPSVELSLSHLLERLVLAPLLYTCCLVIVFVALSYFVKQIYYLALITALFGAVSHIAIIPGYVGAIFALCFLLSLVYQYWDEHSRAHAVFVILMLNIFIHFVTFLLAI</sequence>
<keyword evidence="1" id="KW-0812">Transmembrane</keyword>
<keyword evidence="3" id="KW-1185">Reference proteome</keyword>
<evidence type="ECO:0000313" key="2">
    <source>
        <dbReference type="EMBL" id="GHF78334.1"/>
    </source>
</evidence>
<organism evidence="2 3">
    <name type="scientific">Thalassotalea marina</name>
    <dbReference type="NCBI Taxonomy" id="1673741"/>
    <lineage>
        <taxon>Bacteria</taxon>
        <taxon>Pseudomonadati</taxon>
        <taxon>Pseudomonadota</taxon>
        <taxon>Gammaproteobacteria</taxon>
        <taxon>Alteromonadales</taxon>
        <taxon>Colwelliaceae</taxon>
        <taxon>Thalassotalea</taxon>
    </lineage>
</organism>
<name>A0A919EGW2_9GAMM</name>
<evidence type="ECO:0000313" key="3">
    <source>
        <dbReference type="Proteomes" id="UP000623842"/>
    </source>
</evidence>
<evidence type="ECO:0000256" key="1">
    <source>
        <dbReference type="SAM" id="Phobius"/>
    </source>
</evidence>
<dbReference type="Proteomes" id="UP000623842">
    <property type="component" value="Unassembled WGS sequence"/>
</dbReference>
<feature type="transmembrane region" description="Helical" evidence="1">
    <location>
        <begin position="107"/>
        <end position="125"/>
    </location>
</feature>